<protein>
    <submittedName>
        <fullName evidence="2">Uncharacterized protein</fullName>
    </submittedName>
</protein>
<organism evidence="3">
    <name type="scientific">Harpegnathos saltator</name>
    <name type="common">Jerdon's jumping ant</name>
    <dbReference type="NCBI Taxonomy" id="610380"/>
    <lineage>
        <taxon>Eukaryota</taxon>
        <taxon>Metazoa</taxon>
        <taxon>Ecdysozoa</taxon>
        <taxon>Arthropoda</taxon>
        <taxon>Hexapoda</taxon>
        <taxon>Insecta</taxon>
        <taxon>Pterygota</taxon>
        <taxon>Neoptera</taxon>
        <taxon>Endopterygota</taxon>
        <taxon>Hymenoptera</taxon>
        <taxon>Apocrita</taxon>
        <taxon>Aculeata</taxon>
        <taxon>Formicoidea</taxon>
        <taxon>Formicidae</taxon>
        <taxon>Ponerinae</taxon>
        <taxon>Ponerini</taxon>
        <taxon>Harpegnathos</taxon>
    </lineage>
</organism>
<evidence type="ECO:0000313" key="2">
    <source>
        <dbReference type="EMBL" id="EFN84035.1"/>
    </source>
</evidence>
<reference evidence="2 3" key="1">
    <citation type="journal article" date="2010" name="Science">
        <title>Genomic comparison of the ants Camponotus floridanus and Harpegnathos saltator.</title>
        <authorList>
            <person name="Bonasio R."/>
            <person name="Zhang G."/>
            <person name="Ye C."/>
            <person name="Mutti N.S."/>
            <person name="Fang X."/>
            <person name="Qin N."/>
            <person name="Donahue G."/>
            <person name="Yang P."/>
            <person name="Li Q."/>
            <person name="Li C."/>
            <person name="Zhang P."/>
            <person name="Huang Z."/>
            <person name="Berger S.L."/>
            <person name="Reinberg D."/>
            <person name="Wang J."/>
            <person name="Liebig J."/>
        </authorList>
    </citation>
    <scope>NUCLEOTIDE SEQUENCE [LARGE SCALE GENOMIC DNA]</scope>
    <source>
        <strain evidence="2 3">R22 G/1</strain>
    </source>
</reference>
<proteinExistence type="predicted"/>
<dbReference type="EMBL" id="GL448652">
    <property type="protein sequence ID" value="EFN84035.1"/>
    <property type="molecule type" value="Genomic_DNA"/>
</dbReference>
<accession>E2BJU1</accession>
<evidence type="ECO:0000256" key="1">
    <source>
        <dbReference type="SAM" id="MobiDB-lite"/>
    </source>
</evidence>
<dbReference type="AlphaFoldDB" id="E2BJU1"/>
<dbReference type="Proteomes" id="UP000008237">
    <property type="component" value="Unassembled WGS sequence"/>
</dbReference>
<keyword evidence="3" id="KW-1185">Reference proteome</keyword>
<feature type="region of interest" description="Disordered" evidence="1">
    <location>
        <begin position="1"/>
        <end position="51"/>
    </location>
</feature>
<evidence type="ECO:0000313" key="3">
    <source>
        <dbReference type="Proteomes" id="UP000008237"/>
    </source>
</evidence>
<gene>
    <name evidence="2" type="ORF">EAI_13894</name>
</gene>
<sequence>MSTQTWRRLFPGEEFPPVEDKEVPAAGGAPLRNAREEEATGGRRRQQWGLPSVRKPSRLSETLAAKAIDGVRYLRELRVEPGRKTAGDYAGKPLACLNEMVGRCLEEIEEALADYGEMARDEGPDGRLGALEIQSGGARHPNEGRKPKVKTRGVGLVSLVRQPTIVWMNGVLSAVLVWFNSSTWEWLRGNTWWSVPRTRPMLLVARGVLGCRRAEVSRQRWARAVVHSLIRQAEVLRHPATVGAGVLSGDGVGSMRV</sequence>
<dbReference type="InParanoid" id="E2BJU1"/>
<name>E2BJU1_HARSA</name>